<accession>A0ABD1XAN0</accession>
<dbReference type="Proteomes" id="UP001604277">
    <property type="component" value="Unassembled WGS sequence"/>
</dbReference>
<evidence type="ECO:0000313" key="1">
    <source>
        <dbReference type="EMBL" id="KAL2559036.1"/>
    </source>
</evidence>
<comment type="caution">
    <text evidence="1">The sequence shown here is derived from an EMBL/GenBank/DDBJ whole genome shotgun (WGS) entry which is preliminary data.</text>
</comment>
<evidence type="ECO:0000313" key="2">
    <source>
        <dbReference type="Proteomes" id="UP001604277"/>
    </source>
</evidence>
<protein>
    <submittedName>
        <fullName evidence="1">Uncharacterized protein</fullName>
    </submittedName>
</protein>
<keyword evidence="2" id="KW-1185">Reference proteome</keyword>
<reference evidence="2" key="1">
    <citation type="submission" date="2024-07" db="EMBL/GenBank/DDBJ databases">
        <title>Two chromosome-level genome assemblies of Korean endemic species Abeliophyllum distichum and Forsythia ovata (Oleaceae).</title>
        <authorList>
            <person name="Jang H."/>
        </authorList>
    </citation>
    <scope>NUCLEOTIDE SEQUENCE [LARGE SCALE GENOMIC DNA]</scope>
</reference>
<dbReference type="EMBL" id="JBFOLJ010000001">
    <property type="protein sequence ID" value="KAL2559036.1"/>
    <property type="molecule type" value="Genomic_DNA"/>
</dbReference>
<proteinExistence type="predicted"/>
<name>A0ABD1XAN0_9LAMI</name>
<gene>
    <name evidence="1" type="ORF">Fot_03775</name>
</gene>
<sequence length="117" mass="13736">MLLHYILVHFDMIPNYSMLSNHSFVSCLLCGRARDLKIVVCTVDIYAEMIFVWERPLTGSSFSGLFSVYIDIYQCYQETIPWFRCLKWRRNTCLGIFGCSFGVKIFQVQPSCFHQLQ</sequence>
<organism evidence="1 2">
    <name type="scientific">Forsythia ovata</name>
    <dbReference type="NCBI Taxonomy" id="205694"/>
    <lineage>
        <taxon>Eukaryota</taxon>
        <taxon>Viridiplantae</taxon>
        <taxon>Streptophyta</taxon>
        <taxon>Embryophyta</taxon>
        <taxon>Tracheophyta</taxon>
        <taxon>Spermatophyta</taxon>
        <taxon>Magnoliopsida</taxon>
        <taxon>eudicotyledons</taxon>
        <taxon>Gunneridae</taxon>
        <taxon>Pentapetalae</taxon>
        <taxon>asterids</taxon>
        <taxon>lamiids</taxon>
        <taxon>Lamiales</taxon>
        <taxon>Oleaceae</taxon>
        <taxon>Forsythieae</taxon>
        <taxon>Forsythia</taxon>
    </lineage>
</organism>
<dbReference type="AlphaFoldDB" id="A0ABD1XAN0"/>